<evidence type="ECO:0008006" key="3">
    <source>
        <dbReference type="Google" id="ProtNLM"/>
    </source>
</evidence>
<gene>
    <name evidence="1" type="ORF">COT42_02075</name>
</gene>
<comment type="caution">
    <text evidence="1">The sequence shown here is derived from an EMBL/GenBank/DDBJ whole genome shotgun (WGS) entry which is preliminary data.</text>
</comment>
<dbReference type="AlphaFoldDB" id="A0A2H0Y0E8"/>
<accession>A0A2H0Y0E8</accession>
<dbReference type="Pfam" id="PF08859">
    <property type="entry name" value="DGC"/>
    <property type="match status" value="1"/>
</dbReference>
<organism evidence="1 2">
    <name type="scientific">Candidatus Saganbacteria bacterium CG08_land_8_20_14_0_20_45_16</name>
    <dbReference type="NCBI Taxonomy" id="2014293"/>
    <lineage>
        <taxon>Bacteria</taxon>
        <taxon>Bacillati</taxon>
        <taxon>Saganbacteria</taxon>
    </lineage>
</organism>
<sequence>MADCCGRVEVLIYPCSGAADVGELSDRVARKLSKKGVGAMACLAGVGAKFVNTAAIDQAVEMIDCGGCCG</sequence>
<dbReference type="Proteomes" id="UP000231343">
    <property type="component" value="Unassembled WGS sequence"/>
</dbReference>
<evidence type="ECO:0000313" key="1">
    <source>
        <dbReference type="EMBL" id="PIS30929.1"/>
    </source>
</evidence>
<dbReference type="InterPro" id="IPR014958">
    <property type="entry name" value="DGC"/>
</dbReference>
<evidence type="ECO:0000313" key="2">
    <source>
        <dbReference type="Proteomes" id="UP000231343"/>
    </source>
</evidence>
<name>A0A2H0Y0E8_UNCSA</name>
<protein>
    <recommendedName>
        <fullName evidence="3">Zinc-binding protein</fullName>
    </recommendedName>
</protein>
<proteinExistence type="predicted"/>
<reference evidence="1 2" key="1">
    <citation type="submission" date="2017-09" db="EMBL/GenBank/DDBJ databases">
        <title>Depth-based differentiation of microbial function through sediment-hosted aquifers and enrichment of novel symbionts in the deep terrestrial subsurface.</title>
        <authorList>
            <person name="Probst A.J."/>
            <person name="Ladd B."/>
            <person name="Jarett J.K."/>
            <person name="Geller-Mcgrath D.E."/>
            <person name="Sieber C.M."/>
            <person name="Emerson J.B."/>
            <person name="Anantharaman K."/>
            <person name="Thomas B.C."/>
            <person name="Malmstrom R."/>
            <person name="Stieglmeier M."/>
            <person name="Klingl A."/>
            <person name="Woyke T."/>
            <person name="Ryan C.M."/>
            <person name="Banfield J.F."/>
        </authorList>
    </citation>
    <scope>NUCLEOTIDE SEQUENCE [LARGE SCALE GENOMIC DNA]</scope>
    <source>
        <strain evidence="1">CG08_land_8_20_14_0_20_45_16</strain>
    </source>
</reference>
<dbReference type="EMBL" id="PEYM01000043">
    <property type="protein sequence ID" value="PIS30929.1"/>
    <property type="molecule type" value="Genomic_DNA"/>
</dbReference>